<gene>
    <name evidence="3" type="ORF">Pfra01_000935600</name>
</gene>
<dbReference type="OrthoDB" id="6125419at2759"/>
<accession>A0A9W6XBR9</accession>
<dbReference type="Pfam" id="PF12530">
    <property type="entry name" value="DUF3730"/>
    <property type="match status" value="1"/>
</dbReference>
<evidence type="ECO:0000259" key="2">
    <source>
        <dbReference type="Pfam" id="PF12530"/>
    </source>
</evidence>
<proteinExistence type="predicted"/>
<dbReference type="InterPro" id="IPR016024">
    <property type="entry name" value="ARM-type_fold"/>
</dbReference>
<evidence type="ECO:0000256" key="1">
    <source>
        <dbReference type="SAM" id="MobiDB-lite"/>
    </source>
</evidence>
<sequence>MGLQDCARDHHSAPFTANLYAKLQQAAAICAEPPAKAQHLGCVLLQAGVYLLGTIETCTQRQTLLKVFSANEGVLAGFVAALTAADGPFLSNDMDHTKVQQTFEIISPVFKSVLIDTTPWEGHKATVLDALSRVAWHFDGPSETHEGMRTAVARVLLQALELVPHAQLGQATYAVHVALLVDLLSSLATRSDEQVVLAKQTARFVLEATQILIKRSEGVLPLLQSLEQLAQAVPEALWCSVFLTSSAYFLLDQCETPVEQRQMLRVLAHTLEFGRDVVWSQSGSRNVYVEILLLPLSSMISLHGSAVSDLLNLVVEIKSVSKYHSRQEIANDLAPTETATHARSAIRLLSDQETCKRWLGSLFQFERPQPFGSDSNSMDKWLALLLVALLADERPSLRSCAATCLGRQVNNSPKFWAADSTKALVASLVFLVSQRSSGNTKAASVNLFGEWMASCLYSLAALAATTTDTMRIVLRLVDSMNGTKKTRPMALKLMYEVWQHESRVFPRLETILLESTDSDEDVDRHVIRIATIKTLCEKDPELGVQFISTIQGFLEDELESVVSMAMDAITALCGGDCLDFYVAFKIISQKMRKNKVICADQPLFQERLCCFYALGGAESAANEKHASKLLDQAWELADNEHPNVRKAAYAAMFRFPLDILGLCLAVDDNAGQDSDSDDHMTEEEVEEQLDDLMQRLQNEHDPNVCVEIECLVSRVIEHESTRLTTGVGRGQRMASSATGQQQTSRQARSVLSAAATKEMKSLLPSRAEVQAMYPNTSISMDWSGYLLSYLPNAVIDVKHVKRKDKLVRLATQNVDDFVETILAVVQTMELPWASADVPTNETCKIFLRIHALMEGWQCFMATYTSSLDELAELKTPLGVDDADVGFRVFSEGVADLLNSLLHDTPNRLGGALAAGALAGQLCESRHWQNSHLRVMYEETVGELSRRLALSIEQSRVFSADDSDARVSSINSSIALQLSFGRRKVDASENCSNFLIQLQKIEDMFMKLYCGASDKLLGACSLLGLSHVASLYTNGNVLETFDMSLWRQQQVKPIAEHLLESMLLTDQTAQSRASSCRGGMVFPLDKTKEVSPSVEKLATDFGHTNSDDDILLRWAALVGLARLANGFSSIKRLDWLSNLRRVLSAVWETGGSSKIVAVALGPVLLECVHFNLSPSSSLESFVGCCIQRAANYETSSIDNGLAIAAAAQVLCHFESFGGFPSTIHNQTTLVIEQIQRTLETESGKAHALRALMVFAIASFFHLRFGFSATPTSAKHNLDGNVELTLASETISTLVKLARAESDRNCVFSIAVLGGIARSADSFYVSQKKKSFDAEVRSIPANTLLAKTLEWLRQTKPSRGDNDQHDSLAPETQVAVSLLGCLTSTGSVLPLVDYASFTHHIMLRFCSTETSTACIRFAATQGSCDEFTTGELLSNTWFANANTTVQAELIESLSLAATRLPTHVLQTVVTTVFDILKDIWRNDALDSRKTMLFDSWTNMLCELLTSDRRIPESSLDILNQIIVEKMAMELPFGLHDLVFVEQFATRVLSKINYGERNAADVFLMRSVPNTSMWRWWRNCIFVVELAKLSVLAISKREASLVFQWILRHEFDEWTDDNLVDNHLRPLVAQVGALVAQHTLPEENVSSILDMIDAFSRGMSSLNSSVRPDIVKRRALFDVIACVLSWNSSPNHEKYLIKLPRSELAHMDTASDLVPFGFISSAHRAKPVSALGERLLALQQQLNNLTGNEAVKYSATVHACSRQMYVAADSWHIPSTMPGKIRKFWSLSDSN</sequence>
<protein>
    <submittedName>
        <fullName evidence="3">Unnamed protein product</fullName>
    </submittedName>
</protein>
<dbReference type="Gene3D" id="1.25.10.10">
    <property type="entry name" value="Leucine-rich Repeat Variant"/>
    <property type="match status" value="1"/>
</dbReference>
<feature type="compositionally biased region" description="Polar residues" evidence="1">
    <location>
        <begin position="733"/>
        <end position="746"/>
    </location>
</feature>
<dbReference type="SUPFAM" id="SSF48371">
    <property type="entry name" value="ARM repeat"/>
    <property type="match status" value="1"/>
</dbReference>
<evidence type="ECO:0000313" key="3">
    <source>
        <dbReference type="EMBL" id="GMF35393.1"/>
    </source>
</evidence>
<keyword evidence="4" id="KW-1185">Reference proteome</keyword>
<organism evidence="3 4">
    <name type="scientific">Phytophthora fragariaefolia</name>
    <dbReference type="NCBI Taxonomy" id="1490495"/>
    <lineage>
        <taxon>Eukaryota</taxon>
        <taxon>Sar</taxon>
        <taxon>Stramenopiles</taxon>
        <taxon>Oomycota</taxon>
        <taxon>Peronosporomycetes</taxon>
        <taxon>Peronosporales</taxon>
        <taxon>Peronosporaceae</taxon>
        <taxon>Phytophthora</taxon>
    </lineage>
</organism>
<dbReference type="Proteomes" id="UP001165121">
    <property type="component" value="Unassembled WGS sequence"/>
</dbReference>
<name>A0A9W6XBR9_9STRA</name>
<dbReference type="InterPro" id="IPR022542">
    <property type="entry name" value="FOCAD/RST1_DUF3730"/>
</dbReference>
<feature type="region of interest" description="Disordered" evidence="1">
    <location>
        <begin position="723"/>
        <end position="746"/>
    </location>
</feature>
<evidence type="ECO:0000313" key="4">
    <source>
        <dbReference type="Proteomes" id="UP001165121"/>
    </source>
</evidence>
<dbReference type="EMBL" id="BSXT01000869">
    <property type="protein sequence ID" value="GMF35393.1"/>
    <property type="molecule type" value="Genomic_DNA"/>
</dbReference>
<reference evidence="3" key="1">
    <citation type="submission" date="2023-04" db="EMBL/GenBank/DDBJ databases">
        <title>Phytophthora fragariaefolia NBRC 109709.</title>
        <authorList>
            <person name="Ichikawa N."/>
            <person name="Sato H."/>
            <person name="Tonouchi N."/>
        </authorList>
    </citation>
    <scope>NUCLEOTIDE SEQUENCE</scope>
    <source>
        <strain evidence="3">NBRC 109709</strain>
    </source>
</reference>
<feature type="domain" description="DUF3730" evidence="2">
    <location>
        <begin position="454"/>
        <end position="651"/>
    </location>
</feature>
<dbReference type="InterPro" id="IPR018247">
    <property type="entry name" value="EF_Hand_1_Ca_BS"/>
</dbReference>
<dbReference type="PROSITE" id="PS00018">
    <property type="entry name" value="EF_HAND_1"/>
    <property type="match status" value="1"/>
</dbReference>
<comment type="caution">
    <text evidence="3">The sequence shown here is derived from an EMBL/GenBank/DDBJ whole genome shotgun (WGS) entry which is preliminary data.</text>
</comment>
<dbReference type="InterPro" id="IPR011989">
    <property type="entry name" value="ARM-like"/>
</dbReference>